<accession>A0A4C1YDT1</accession>
<proteinExistence type="predicted"/>
<dbReference type="EMBL" id="BGZK01001157">
    <property type="protein sequence ID" value="GBP72799.1"/>
    <property type="molecule type" value="Genomic_DNA"/>
</dbReference>
<keyword evidence="3" id="KW-1185">Reference proteome</keyword>
<comment type="caution">
    <text evidence="2">The sequence shown here is derived from an EMBL/GenBank/DDBJ whole genome shotgun (WGS) entry which is preliminary data.</text>
</comment>
<reference evidence="2 3" key="1">
    <citation type="journal article" date="2019" name="Commun. Biol.">
        <title>The bagworm genome reveals a unique fibroin gene that provides high tensile strength.</title>
        <authorList>
            <person name="Kono N."/>
            <person name="Nakamura H."/>
            <person name="Ohtoshi R."/>
            <person name="Tomita M."/>
            <person name="Numata K."/>
            <person name="Arakawa K."/>
        </authorList>
    </citation>
    <scope>NUCLEOTIDE SEQUENCE [LARGE SCALE GENOMIC DNA]</scope>
</reference>
<protein>
    <submittedName>
        <fullName evidence="2">Uncharacterized protein</fullName>
    </submittedName>
</protein>
<evidence type="ECO:0000256" key="1">
    <source>
        <dbReference type="SAM" id="MobiDB-lite"/>
    </source>
</evidence>
<dbReference type="OrthoDB" id="411871at2759"/>
<organism evidence="2 3">
    <name type="scientific">Eumeta variegata</name>
    <name type="common">Bagworm moth</name>
    <name type="synonym">Eumeta japonica</name>
    <dbReference type="NCBI Taxonomy" id="151549"/>
    <lineage>
        <taxon>Eukaryota</taxon>
        <taxon>Metazoa</taxon>
        <taxon>Ecdysozoa</taxon>
        <taxon>Arthropoda</taxon>
        <taxon>Hexapoda</taxon>
        <taxon>Insecta</taxon>
        <taxon>Pterygota</taxon>
        <taxon>Neoptera</taxon>
        <taxon>Endopterygota</taxon>
        <taxon>Lepidoptera</taxon>
        <taxon>Glossata</taxon>
        <taxon>Ditrysia</taxon>
        <taxon>Tineoidea</taxon>
        <taxon>Psychidae</taxon>
        <taxon>Oiketicinae</taxon>
        <taxon>Eumeta</taxon>
    </lineage>
</organism>
<evidence type="ECO:0000313" key="2">
    <source>
        <dbReference type="EMBL" id="GBP72799.1"/>
    </source>
</evidence>
<name>A0A4C1YDT1_EUMVA</name>
<dbReference type="Proteomes" id="UP000299102">
    <property type="component" value="Unassembled WGS sequence"/>
</dbReference>
<feature type="region of interest" description="Disordered" evidence="1">
    <location>
        <begin position="1"/>
        <end position="24"/>
    </location>
</feature>
<sequence length="176" mass="19836">MNGQQRMPRRRAGNGFAPPGQGERMGWYLQGHQEHWEKPGGCFTYQRLGQTCSPNRSAVLLANTFFLMTVSTGWSVPHGTKKTERKHSIPKSPGIDGFTSDICQAAILRTWDCLAMANKCYFPRAWKAFSRNGKNRGKDARLAHPMAYNAEAAERQYGFMPQRGTEDSLRSDDTHP</sequence>
<gene>
    <name evidence="2" type="ORF">EVAR_40300_1</name>
</gene>
<evidence type="ECO:0000313" key="3">
    <source>
        <dbReference type="Proteomes" id="UP000299102"/>
    </source>
</evidence>
<dbReference type="AlphaFoldDB" id="A0A4C1YDT1"/>